<reference evidence="1 2" key="1">
    <citation type="submission" date="2019-07" db="EMBL/GenBank/DDBJ databases">
        <title>Genome sequencing of lignin-degrading bacterial isolates.</title>
        <authorList>
            <person name="Gladden J."/>
        </authorList>
    </citation>
    <scope>NUCLEOTIDE SEQUENCE [LARGE SCALE GENOMIC DNA]</scope>
    <source>
        <strain evidence="1 2">J11</strain>
    </source>
</reference>
<dbReference type="Proteomes" id="UP000318141">
    <property type="component" value="Unassembled WGS sequence"/>
</dbReference>
<organism evidence="1 2">
    <name type="scientific">Cupriavidus gilardii J11</name>
    <dbReference type="NCBI Taxonomy" id="936133"/>
    <lineage>
        <taxon>Bacteria</taxon>
        <taxon>Pseudomonadati</taxon>
        <taxon>Pseudomonadota</taxon>
        <taxon>Betaproteobacteria</taxon>
        <taxon>Burkholderiales</taxon>
        <taxon>Burkholderiaceae</taxon>
        <taxon>Cupriavidus</taxon>
    </lineage>
</organism>
<sequence length="320" mass="36537">MTEPLQSLYAQLADLKRRVPALKARVAGRKYVESVRQAKENDRNHSAPRWVHFAHRGTLEKIEDLLPPPGPHETFELLATARNLFENLVWLRLMKTDIGYGLVFYGHLLRGQRANCEGYLAKMHDEADLFDTAARIDAEIRQELTGAIRSHGQADANRDVWREEIHRRTAMLDDLIRREFVLYAERAAHNGYGPQASILRHDAIPRGQQQLDQVLAFQAAFEAALPALLEPRLQNLATSEWNWSDRASEAGMDRHYRFIDSLTSRLLHATPINLITDKRLAGEEKRVVLDYIVVATADILDIVDEFSYPGMVDLVEVDIE</sequence>
<protein>
    <submittedName>
        <fullName evidence="1">Uncharacterized protein</fullName>
    </submittedName>
</protein>
<evidence type="ECO:0000313" key="1">
    <source>
        <dbReference type="EMBL" id="TWG89305.1"/>
    </source>
</evidence>
<comment type="caution">
    <text evidence="1">The sequence shown here is derived from an EMBL/GenBank/DDBJ whole genome shotgun (WGS) entry which is preliminary data.</text>
</comment>
<dbReference type="OrthoDB" id="8441375at2"/>
<keyword evidence="2" id="KW-1185">Reference proteome</keyword>
<name>A0A562BVP3_9BURK</name>
<proteinExistence type="predicted"/>
<gene>
    <name evidence="1" type="ORF">L602_000100001950</name>
</gene>
<accession>A0A562BVP3</accession>
<dbReference type="AlphaFoldDB" id="A0A562BVP3"/>
<evidence type="ECO:0000313" key="2">
    <source>
        <dbReference type="Proteomes" id="UP000318141"/>
    </source>
</evidence>
<dbReference type="EMBL" id="VLJN01000001">
    <property type="protein sequence ID" value="TWG89305.1"/>
    <property type="molecule type" value="Genomic_DNA"/>
</dbReference>